<evidence type="ECO:0000313" key="6">
    <source>
        <dbReference type="Proteomes" id="UP000655208"/>
    </source>
</evidence>
<dbReference type="Pfam" id="PF17920">
    <property type="entry name" value="TetR_C_16"/>
    <property type="match status" value="1"/>
</dbReference>
<dbReference type="GO" id="GO:0003700">
    <property type="term" value="F:DNA-binding transcription factor activity"/>
    <property type="evidence" value="ECO:0007669"/>
    <property type="project" value="TreeGrafter"/>
</dbReference>
<evidence type="ECO:0000313" key="5">
    <source>
        <dbReference type="EMBL" id="GGL89757.1"/>
    </source>
</evidence>
<feature type="domain" description="HTH tetR-type" evidence="4">
    <location>
        <begin position="23"/>
        <end position="83"/>
    </location>
</feature>
<dbReference type="PANTHER" id="PTHR30055:SF235">
    <property type="entry name" value="TRANSCRIPTIONAL REGULATORY PROTEIN"/>
    <property type="match status" value="1"/>
</dbReference>
<dbReference type="Gene3D" id="1.10.357.10">
    <property type="entry name" value="Tetracycline Repressor, domain 2"/>
    <property type="match status" value="1"/>
</dbReference>
<name>A0A917WBA7_9ACTN</name>
<dbReference type="Proteomes" id="UP000655208">
    <property type="component" value="Unassembled WGS sequence"/>
</dbReference>
<gene>
    <name evidence="5" type="ORF">GCM10011594_06700</name>
</gene>
<protein>
    <submittedName>
        <fullName evidence="5">TetR family transcriptional regulator</fullName>
    </submittedName>
</protein>
<reference evidence="5" key="2">
    <citation type="submission" date="2020-09" db="EMBL/GenBank/DDBJ databases">
        <authorList>
            <person name="Sun Q."/>
            <person name="Zhou Y."/>
        </authorList>
    </citation>
    <scope>NUCLEOTIDE SEQUENCE</scope>
    <source>
        <strain evidence="5">CGMCC 4.7308</strain>
    </source>
</reference>
<evidence type="ECO:0000256" key="1">
    <source>
        <dbReference type="ARBA" id="ARBA00023125"/>
    </source>
</evidence>
<dbReference type="InterPro" id="IPR009057">
    <property type="entry name" value="Homeodomain-like_sf"/>
</dbReference>
<dbReference type="InterPro" id="IPR036271">
    <property type="entry name" value="Tet_transcr_reg_TetR-rel_C_sf"/>
</dbReference>
<dbReference type="EMBL" id="BMNA01000001">
    <property type="protein sequence ID" value="GGL89757.1"/>
    <property type="molecule type" value="Genomic_DNA"/>
</dbReference>
<accession>A0A917WBA7</accession>
<dbReference type="PROSITE" id="PS50977">
    <property type="entry name" value="HTH_TETR_2"/>
    <property type="match status" value="1"/>
</dbReference>
<feature type="region of interest" description="Disordered" evidence="3">
    <location>
        <begin position="1"/>
        <end position="24"/>
    </location>
</feature>
<dbReference type="SUPFAM" id="SSF46689">
    <property type="entry name" value="Homeodomain-like"/>
    <property type="match status" value="1"/>
</dbReference>
<dbReference type="PRINTS" id="PR00455">
    <property type="entry name" value="HTHTETR"/>
</dbReference>
<dbReference type="Gene3D" id="1.10.10.60">
    <property type="entry name" value="Homeodomain-like"/>
    <property type="match status" value="1"/>
</dbReference>
<keyword evidence="1 2" id="KW-0238">DNA-binding</keyword>
<dbReference type="Pfam" id="PF00440">
    <property type="entry name" value="TetR_N"/>
    <property type="match status" value="1"/>
</dbReference>
<dbReference type="InterPro" id="IPR041678">
    <property type="entry name" value="TetR_C_16"/>
</dbReference>
<feature type="DNA-binding region" description="H-T-H motif" evidence="2">
    <location>
        <begin position="46"/>
        <end position="65"/>
    </location>
</feature>
<dbReference type="GO" id="GO:0000976">
    <property type="term" value="F:transcription cis-regulatory region binding"/>
    <property type="evidence" value="ECO:0007669"/>
    <property type="project" value="TreeGrafter"/>
</dbReference>
<keyword evidence="6" id="KW-1185">Reference proteome</keyword>
<organism evidence="5 6">
    <name type="scientific">Nakamurella endophytica</name>
    <dbReference type="NCBI Taxonomy" id="1748367"/>
    <lineage>
        <taxon>Bacteria</taxon>
        <taxon>Bacillati</taxon>
        <taxon>Actinomycetota</taxon>
        <taxon>Actinomycetes</taxon>
        <taxon>Nakamurellales</taxon>
        <taxon>Nakamurellaceae</taxon>
        <taxon>Nakamurella</taxon>
    </lineage>
</organism>
<dbReference type="PANTHER" id="PTHR30055">
    <property type="entry name" value="HTH-TYPE TRANSCRIPTIONAL REGULATOR RUTR"/>
    <property type="match status" value="1"/>
</dbReference>
<evidence type="ECO:0000259" key="4">
    <source>
        <dbReference type="PROSITE" id="PS50977"/>
    </source>
</evidence>
<comment type="caution">
    <text evidence="5">The sequence shown here is derived from an EMBL/GenBank/DDBJ whole genome shotgun (WGS) entry which is preliminary data.</text>
</comment>
<sequence>MTTVRVGQHPAVRGRTGRRPGNPDTRQAILDAAAGEFARSGYGGATMRGIAAAAGVDTALLHHYWGSKNALFMAAVQAPIDPADIARRLAQGEISDLGRRLLSTLLEQWESPAGPALLALVRSALGDASTARMLREFVVSQVVVKLLRTYRVPDDEAALRGALVVSQVLGVITARYVVGVEPLASLPPEAVVAAVAPTLQRYIDGDVTGAGG</sequence>
<evidence type="ECO:0000256" key="2">
    <source>
        <dbReference type="PROSITE-ProRule" id="PRU00335"/>
    </source>
</evidence>
<reference evidence="5" key="1">
    <citation type="journal article" date="2014" name="Int. J. Syst. Evol. Microbiol.">
        <title>Complete genome sequence of Corynebacterium casei LMG S-19264T (=DSM 44701T), isolated from a smear-ripened cheese.</title>
        <authorList>
            <consortium name="US DOE Joint Genome Institute (JGI-PGF)"/>
            <person name="Walter F."/>
            <person name="Albersmeier A."/>
            <person name="Kalinowski J."/>
            <person name="Ruckert C."/>
        </authorList>
    </citation>
    <scope>NUCLEOTIDE SEQUENCE</scope>
    <source>
        <strain evidence="5">CGMCC 4.7308</strain>
    </source>
</reference>
<dbReference type="AlphaFoldDB" id="A0A917WBA7"/>
<dbReference type="SUPFAM" id="SSF48498">
    <property type="entry name" value="Tetracyclin repressor-like, C-terminal domain"/>
    <property type="match status" value="1"/>
</dbReference>
<dbReference type="InterPro" id="IPR001647">
    <property type="entry name" value="HTH_TetR"/>
</dbReference>
<evidence type="ECO:0000256" key="3">
    <source>
        <dbReference type="SAM" id="MobiDB-lite"/>
    </source>
</evidence>
<dbReference type="InterPro" id="IPR050109">
    <property type="entry name" value="HTH-type_TetR-like_transc_reg"/>
</dbReference>
<proteinExistence type="predicted"/>